<feature type="compositionally biased region" description="Polar residues" evidence="8">
    <location>
        <begin position="1"/>
        <end position="13"/>
    </location>
</feature>
<dbReference type="InterPro" id="IPR050366">
    <property type="entry name" value="BP-dependent_transpt_permease"/>
</dbReference>
<feature type="transmembrane region" description="Helical" evidence="7">
    <location>
        <begin position="102"/>
        <end position="127"/>
    </location>
</feature>
<dbReference type="PROSITE" id="PS50928">
    <property type="entry name" value="ABC_TM1"/>
    <property type="match status" value="1"/>
</dbReference>
<dbReference type="NCBIfam" id="NF045476">
    <property type="entry name" value="Opp4C"/>
    <property type="match status" value="1"/>
</dbReference>
<keyword evidence="11" id="KW-1185">Reference proteome</keyword>
<accession>A0ABS4GY81</accession>
<dbReference type="InterPro" id="IPR025966">
    <property type="entry name" value="OppC_N"/>
</dbReference>
<evidence type="ECO:0000256" key="8">
    <source>
        <dbReference type="SAM" id="MobiDB-lite"/>
    </source>
</evidence>
<evidence type="ECO:0000256" key="5">
    <source>
        <dbReference type="ARBA" id="ARBA00022989"/>
    </source>
</evidence>
<evidence type="ECO:0000259" key="9">
    <source>
        <dbReference type="PROSITE" id="PS50928"/>
    </source>
</evidence>
<protein>
    <submittedName>
        <fullName evidence="10">Peptide/nickel transport system permease protein</fullName>
    </submittedName>
</protein>
<keyword evidence="3" id="KW-1003">Cell membrane</keyword>
<proteinExistence type="inferred from homology"/>
<dbReference type="InterPro" id="IPR053523">
    <property type="entry name" value="Oligopeptide_permease_AppC"/>
</dbReference>
<dbReference type="CDD" id="cd06261">
    <property type="entry name" value="TM_PBP2"/>
    <property type="match status" value="1"/>
</dbReference>
<organism evidence="10 11">
    <name type="scientific">Paenibacillus sediminis</name>
    <dbReference type="NCBI Taxonomy" id="664909"/>
    <lineage>
        <taxon>Bacteria</taxon>
        <taxon>Bacillati</taxon>
        <taxon>Bacillota</taxon>
        <taxon>Bacilli</taxon>
        <taxon>Bacillales</taxon>
        <taxon>Paenibacillaceae</taxon>
        <taxon>Paenibacillus</taxon>
    </lineage>
</organism>
<keyword evidence="6 7" id="KW-0472">Membrane</keyword>
<evidence type="ECO:0000256" key="1">
    <source>
        <dbReference type="ARBA" id="ARBA00004651"/>
    </source>
</evidence>
<feature type="transmembrane region" description="Helical" evidence="7">
    <location>
        <begin position="170"/>
        <end position="189"/>
    </location>
</feature>
<feature type="transmembrane region" description="Helical" evidence="7">
    <location>
        <begin position="278"/>
        <end position="298"/>
    </location>
</feature>
<comment type="caution">
    <text evidence="10">The sequence shown here is derived from an EMBL/GenBank/DDBJ whole genome shotgun (WGS) entry which is preliminary data.</text>
</comment>
<name>A0ABS4GY81_9BACL</name>
<dbReference type="PANTHER" id="PTHR43386:SF1">
    <property type="entry name" value="D,D-DIPEPTIDE TRANSPORT SYSTEM PERMEASE PROTEIN DDPC-RELATED"/>
    <property type="match status" value="1"/>
</dbReference>
<evidence type="ECO:0000256" key="4">
    <source>
        <dbReference type="ARBA" id="ARBA00022692"/>
    </source>
</evidence>
<reference evidence="10 11" key="1">
    <citation type="submission" date="2021-03" db="EMBL/GenBank/DDBJ databases">
        <title>Genomic Encyclopedia of Type Strains, Phase IV (KMG-IV): sequencing the most valuable type-strain genomes for metagenomic binning, comparative biology and taxonomic classification.</title>
        <authorList>
            <person name="Goeker M."/>
        </authorList>
    </citation>
    <scope>NUCLEOTIDE SEQUENCE [LARGE SCALE GENOMIC DNA]</scope>
    <source>
        <strain evidence="10 11">DSM 23491</strain>
    </source>
</reference>
<feature type="region of interest" description="Disordered" evidence="8">
    <location>
        <begin position="1"/>
        <end position="20"/>
    </location>
</feature>
<feature type="transmembrane region" description="Helical" evidence="7">
    <location>
        <begin position="220"/>
        <end position="241"/>
    </location>
</feature>
<dbReference type="EMBL" id="JAGGKP010000001">
    <property type="protein sequence ID" value="MBP1935225.1"/>
    <property type="molecule type" value="Genomic_DNA"/>
</dbReference>
<dbReference type="Gene3D" id="1.10.3720.10">
    <property type="entry name" value="MetI-like"/>
    <property type="match status" value="1"/>
</dbReference>
<evidence type="ECO:0000313" key="11">
    <source>
        <dbReference type="Proteomes" id="UP001519273"/>
    </source>
</evidence>
<keyword evidence="2 7" id="KW-0813">Transport</keyword>
<evidence type="ECO:0000256" key="2">
    <source>
        <dbReference type="ARBA" id="ARBA00022448"/>
    </source>
</evidence>
<evidence type="ECO:0000313" key="10">
    <source>
        <dbReference type="EMBL" id="MBP1935225.1"/>
    </source>
</evidence>
<dbReference type="PANTHER" id="PTHR43386">
    <property type="entry name" value="OLIGOPEPTIDE TRANSPORT SYSTEM PERMEASE PROTEIN APPC"/>
    <property type="match status" value="1"/>
</dbReference>
<dbReference type="InterPro" id="IPR035906">
    <property type="entry name" value="MetI-like_sf"/>
</dbReference>
<dbReference type="InterPro" id="IPR000515">
    <property type="entry name" value="MetI-like"/>
</dbReference>
<keyword evidence="4 7" id="KW-0812">Transmembrane</keyword>
<sequence>MALETTRSVSNDPAASRVKPAKSPSLWKHSWRRLRKNKLAMFGLVFIIFMFIFCFIGPLFSPYTNGNTDILNMKKAPSASHWLGTDLVGRDVLTRLMQAGQISLTIGIVSMILTVIIGGGLGVISGYYRGFVDLVIMRLADILMSIPSLPLLIIMGAIMTEWKVPPEYRIYIVMIMLSILGWPSLARLVRGQILSLREREFMQAAESLGLRDYRKMFYHLLPNTLPMLIVVCTLTVGGAILSESALSYLGVGVGPTTPSWGKMIDLANNLMDFQKRPWLWIPPGLAVFLTVISINLLGDGLRDALDPQGNR</sequence>
<evidence type="ECO:0000256" key="6">
    <source>
        <dbReference type="ARBA" id="ARBA00023136"/>
    </source>
</evidence>
<dbReference type="Pfam" id="PF00528">
    <property type="entry name" value="BPD_transp_1"/>
    <property type="match status" value="1"/>
</dbReference>
<evidence type="ECO:0000256" key="7">
    <source>
        <dbReference type="RuleBase" id="RU363032"/>
    </source>
</evidence>
<dbReference type="Proteomes" id="UP001519273">
    <property type="component" value="Unassembled WGS sequence"/>
</dbReference>
<feature type="transmembrane region" description="Helical" evidence="7">
    <location>
        <begin position="139"/>
        <end position="158"/>
    </location>
</feature>
<feature type="transmembrane region" description="Helical" evidence="7">
    <location>
        <begin position="39"/>
        <end position="60"/>
    </location>
</feature>
<comment type="subcellular location">
    <subcellularLocation>
        <location evidence="1 7">Cell membrane</location>
        <topology evidence="1 7">Multi-pass membrane protein</topology>
    </subcellularLocation>
</comment>
<evidence type="ECO:0000256" key="3">
    <source>
        <dbReference type="ARBA" id="ARBA00022475"/>
    </source>
</evidence>
<comment type="similarity">
    <text evidence="7">Belongs to the binding-protein-dependent transport system permease family.</text>
</comment>
<dbReference type="Pfam" id="PF12911">
    <property type="entry name" value="OppC_N"/>
    <property type="match status" value="1"/>
</dbReference>
<keyword evidence="5 7" id="KW-1133">Transmembrane helix</keyword>
<gene>
    <name evidence="10" type="ORF">J2Z20_000086</name>
</gene>
<feature type="domain" description="ABC transmembrane type-1" evidence="9">
    <location>
        <begin position="100"/>
        <end position="298"/>
    </location>
</feature>
<dbReference type="SUPFAM" id="SSF161098">
    <property type="entry name" value="MetI-like"/>
    <property type="match status" value="1"/>
</dbReference>